<proteinExistence type="inferred from homology"/>
<keyword evidence="3" id="KW-0378">Hydrolase</keyword>
<accession>A0ABY4E4R5</accession>
<dbReference type="PANTHER" id="PTHR42708">
    <property type="entry name" value="ATP/GTP-BINDING PROTEIN-RELATED"/>
    <property type="match status" value="1"/>
</dbReference>
<dbReference type="EMBL" id="CP091511">
    <property type="protein sequence ID" value="UOO90380.1"/>
    <property type="molecule type" value="Genomic_DNA"/>
</dbReference>
<evidence type="ECO:0000313" key="5">
    <source>
        <dbReference type="EMBL" id="UOO90380.1"/>
    </source>
</evidence>
<dbReference type="SUPFAM" id="SSF52540">
    <property type="entry name" value="P-loop containing nucleoside triphosphate hydrolases"/>
    <property type="match status" value="1"/>
</dbReference>
<keyword evidence="2" id="KW-0547">Nucleotide-binding</keyword>
<name>A0ABY4E4R5_9NEIS</name>
<dbReference type="InterPro" id="IPR052705">
    <property type="entry name" value="Gliding_Motility_GTPase"/>
</dbReference>
<dbReference type="PANTHER" id="PTHR42708:SF1">
    <property type="entry name" value="GLIDING MOTILITY PROTEIN MGLA"/>
    <property type="match status" value="1"/>
</dbReference>
<sequence>MSVSNDTAKSAPLLKILFIGPMGAGKTTAIRCISDSDPIGTEASNSDAGQSTKSTTTVAMDYGSIELGPEEVVHLYGIPGQDRFKFMWPILAKGALGCILLIDDTREDPMADLTLYLHEFNDLVSKQAFVVGVGKTNKDGSSLEKYNQYFAERDMYAPIMEVDARDKADVLMLLEVILANTEIKGN</sequence>
<dbReference type="InterPro" id="IPR027417">
    <property type="entry name" value="P-loop_NTPase"/>
</dbReference>
<evidence type="ECO:0000256" key="4">
    <source>
        <dbReference type="ARBA" id="ARBA00023134"/>
    </source>
</evidence>
<reference evidence="5 6" key="1">
    <citation type="journal article" date="2022" name="Res Sq">
        <title>Evolution of multicellular longitudinally dividing oral cavity symbionts (Neisseriaceae).</title>
        <authorList>
            <person name="Nyongesa S."/>
            <person name="Weber P."/>
            <person name="Bernet E."/>
            <person name="Pullido F."/>
            <person name="Nieckarz M."/>
            <person name="Delaby M."/>
            <person name="Nieves C."/>
            <person name="Viehboeck T."/>
            <person name="Krause N."/>
            <person name="Rivera-Millot A."/>
            <person name="Nakamura A."/>
            <person name="Vischer N."/>
            <person name="VanNieuwenhze M."/>
            <person name="Brun Y."/>
            <person name="Cava F."/>
            <person name="Bulgheresi S."/>
            <person name="Veyrier F."/>
        </authorList>
    </citation>
    <scope>NUCLEOTIDE SEQUENCE [LARGE SCALE GENOMIC DNA]</scope>
    <source>
        <strain evidence="5 6">SN4</strain>
    </source>
</reference>
<evidence type="ECO:0000256" key="2">
    <source>
        <dbReference type="ARBA" id="ARBA00022741"/>
    </source>
</evidence>
<organism evidence="5 6">
    <name type="scientific">Vitreoscilla massiliensis</name>
    <dbReference type="NCBI Taxonomy" id="1689272"/>
    <lineage>
        <taxon>Bacteria</taxon>
        <taxon>Pseudomonadati</taxon>
        <taxon>Pseudomonadota</taxon>
        <taxon>Betaproteobacteria</taxon>
        <taxon>Neisseriales</taxon>
        <taxon>Neisseriaceae</taxon>
        <taxon>Vitreoscilla</taxon>
    </lineage>
</organism>
<evidence type="ECO:0000313" key="6">
    <source>
        <dbReference type="Proteomes" id="UP000832011"/>
    </source>
</evidence>
<protein>
    <submittedName>
        <fullName evidence="5">ATP/GTP-binding protein</fullName>
    </submittedName>
</protein>
<dbReference type="RefSeq" id="WP_058355740.1">
    <property type="nucleotide sequence ID" value="NZ_CABKVG010000008.1"/>
</dbReference>
<dbReference type="Gene3D" id="3.40.50.300">
    <property type="entry name" value="P-loop containing nucleotide triphosphate hydrolases"/>
    <property type="match status" value="1"/>
</dbReference>
<evidence type="ECO:0000256" key="3">
    <source>
        <dbReference type="ARBA" id="ARBA00022801"/>
    </source>
</evidence>
<dbReference type="Pfam" id="PF03029">
    <property type="entry name" value="ATP_bind_1"/>
    <property type="match status" value="1"/>
</dbReference>
<dbReference type="InterPro" id="IPR004130">
    <property type="entry name" value="Gpn"/>
</dbReference>
<dbReference type="Proteomes" id="UP000832011">
    <property type="component" value="Chromosome"/>
</dbReference>
<evidence type="ECO:0000256" key="1">
    <source>
        <dbReference type="ARBA" id="ARBA00005290"/>
    </source>
</evidence>
<keyword evidence="6" id="KW-1185">Reference proteome</keyword>
<gene>
    <name evidence="5" type="ORF">LVJ82_05210</name>
</gene>
<keyword evidence="4" id="KW-0342">GTP-binding</keyword>
<comment type="similarity">
    <text evidence="1">Belongs to the GPN-loop GTPase family.</text>
</comment>